<proteinExistence type="inferred from homology"/>
<dbReference type="FunFam" id="3.30.1370.70:FF:000001">
    <property type="entry name" value="NifU-like protein 4, mitochondrial"/>
    <property type="match status" value="1"/>
</dbReference>
<evidence type="ECO:0000256" key="1">
    <source>
        <dbReference type="ARBA" id="ARBA00006420"/>
    </source>
</evidence>
<dbReference type="Pfam" id="PF01106">
    <property type="entry name" value="NifU"/>
    <property type="match status" value="1"/>
</dbReference>
<accession>A0A6A6JLW5</accession>
<dbReference type="InterPro" id="IPR001075">
    <property type="entry name" value="NIF_FeS_clus_asmbl_NifU_C"/>
</dbReference>
<dbReference type="GO" id="GO:0016226">
    <property type="term" value="P:iron-sulfur cluster assembly"/>
    <property type="evidence" value="ECO:0007669"/>
    <property type="project" value="InterPro"/>
</dbReference>
<organism evidence="4 5">
    <name type="scientific">Westerdykella ornata</name>
    <dbReference type="NCBI Taxonomy" id="318751"/>
    <lineage>
        <taxon>Eukaryota</taxon>
        <taxon>Fungi</taxon>
        <taxon>Dikarya</taxon>
        <taxon>Ascomycota</taxon>
        <taxon>Pezizomycotina</taxon>
        <taxon>Dothideomycetes</taxon>
        <taxon>Pleosporomycetidae</taxon>
        <taxon>Pleosporales</taxon>
        <taxon>Sporormiaceae</taxon>
        <taxon>Westerdykella</taxon>
    </lineage>
</organism>
<evidence type="ECO:0000256" key="2">
    <source>
        <dbReference type="SAM" id="MobiDB-lite"/>
    </source>
</evidence>
<dbReference type="GO" id="GO:0051536">
    <property type="term" value="F:iron-sulfur cluster binding"/>
    <property type="evidence" value="ECO:0007669"/>
    <property type="project" value="InterPro"/>
</dbReference>
<feature type="region of interest" description="Disordered" evidence="2">
    <location>
        <begin position="1"/>
        <end position="31"/>
    </location>
</feature>
<dbReference type="AlphaFoldDB" id="A0A6A6JLW5"/>
<dbReference type="Pfam" id="PF08712">
    <property type="entry name" value="Nfu_N"/>
    <property type="match status" value="1"/>
</dbReference>
<name>A0A6A6JLW5_WESOR</name>
<feature type="domain" description="Scaffold protein Nfu/NifU N-terminal" evidence="3">
    <location>
        <begin position="73"/>
        <end position="167"/>
    </location>
</feature>
<dbReference type="SUPFAM" id="SSF117916">
    <property type="entry name" value="Fe-S cluster assembly (FSCA) domain-like"/>
    <property type="match status" value="1"/>
</dbReference>
<gene>
    <name evidence="4" type="ORF">EI97DRAFT_396622</name>
</gene>
<sequence>MSSTAVPRSMLRRLTRASLPSGSQSASRTATRCLHQYASPITASPLRTRPGSQRWAPSVSVSATSVPQRTMFIQTEPTPNPDALKFNPNQRVLPENIKSPFLEYTSPRSTLAPPHPSPLAAKLLSVDGVTSIFLGTNFITVTKDSATPWAHVKPEVFSIINEFMTSGQTIVGTVEDTAGESGQEGTEVDSLAYDENDDEVVGMIKELLETRIRPAIQEDGGDIEFRGFHDGQVLLRLRGACRTCDSSTVTLKNGIESMLMHYIEEVKGVQQVLDANEELNNIEFAKFEEKLRQQKGYVPPSTSGKGSLDTVE</sequence>
<dbReference type="GO" id="GO:0005506">
    <property type="term" value="F:iron ion binding"/>
    <property type="evidence" value="ECO:0007669"/>
    <property type="project" value="InterPro"/>
</dbReference>
<keyword evidence="5" id="KW-1185">Reference proteome</keyword>
<dbReference type="InterPro" id="IPR034904">
    <property type="entry name" value="FSCA_dom_sf"/>
</dbReference>
<evidence type="ECO:0000313" key="4">
    <source>
        <dbReference type="EMBL" id="KAF2277660.1"/>
    </source>
</evidence>
<dbReference type="Gene3D" id="3.30.1370.70">
    <property type="entry name" value="Scaffold protein Nfu/NifU, N-terminal domain"/>
    <property type="match status" value="1"/>
</dbReference>
<reference evidence="4" key="1">
    <citation type="journal article" date="2020" name="Stud. Mycol.">
        <title>101 Dothideomycetes genomes: a test case for predicting lifestyles and emergence of pathogens.</title>
        <authorList>
            <person name="Haridas S."/>
            <person name="Albert R."/>
            <person name="Binder M."/>
            <person name="Bloem J."/>
            <person name="Labutti K."/>
            <person name="Salamov A."/>
            <person name="Andreopoulos B."/>
            <person name="Baker S."/>
            <person name="Barry K."/>
            <person name="Bills G."/>
            <person name="Bluhm B."/>
            <person name="Cannon C."/>
            <person name="Castanera R."/>
            <person name="Culley D."/>
            <person name="Daum C."/>
            <person name="Ezra D."/>
            <person name="Gonzalez J."/>
            <person name="Henrissat B."/>
            <person name="Kuo A."/>
            <person name="Liang C."/>
            <person name="Lipzen A."/>
            <person name="Lutzoni F."/>
            <person name="Magnuson J."/>
            <person name="Mondo S."/>
            <person name="Nolan M."/>
            <person name="Ohm R."/>
            <person name="Pangilinan J."/>
            <person name="Park H.-J."/>
            <person name="Ramirez L."/>
            <person name="Alfaro M."/>
            <person name="Sun H."/>
            <person name="Tritt A."/>
            <person name="Yoshinaga Y."/>
            <person name="Zwiers L.-H."/>
            <person name="Turgeon B."/>
            <person name="Goodwin S."/>
            <person name="Spatafora J."/>
            <person name="Crous P."/>
            <person name="Grigoriev I."/>
        </authorList>
    </citation>
    <scope>NUCLEOTIDE SEQUENCE</scope>
    <source>
        <strain evidence="4">CBS 379.55</strain>
    </source>
</reference>
<dbReference type="SMART" id="SM00932">
    <property type="entry name" value="Nfu_N"/>
    <property type="match status" value="1"/>
</dbReference>
<dbReference type="FunFam" id="3.30.300.130:FF:000001">
    <property type="entry name" value="NFU1 iron-sulfur cluster scaffold"/>
    <property type="match status" value="1"/>
</dbReference>
<protein>
    <submittedName>
        <fullName evidence="4">HIRA-interacting protein 5</fullName>
    </submittedName>
</protein>
<dbReference type="Proteomes" id="UP000800097">
    <property type="component" value="Unassembled WGS sequence"/>
</dbReference>
<evidence type="ECO:0000313" key="5">
    <source>
        <dbReference type="Proteomes" id="UP000800097"/>
    </source>
</evidence>
<dbReference type="RefSeq" id="XP_033655199.1">
    <property type="nucleotide sequence ID" value="XM_033796344.1"/>
</dbReference>
<evidence type="ECO:0000259" key="3">
    <source>
        <dbReference type="SMART" id="SM00932"/>
    </source>
</evidence>
<dbReference type="PANTHER" id="PTHR11178:SF1">
    <property type="entry name" value="NFU1 IRON-SULFUR CLUSTER SCAFFOLD HOMOLOG, MITOCHONDRIAL"/>
    <property type="match status" value="1"/>
</dbReference>
<dbReference type="SUPFAM" id="SSF110836">
    <property type="entry name" value="Hypothetical protein SAV1430"/>
    <property type="match status" value="1"/>
</dbReference>
<dbReference type="InterPro" id="IPR036498">
    <property type="entry name" value="Nfu/NifU_N_sf"/>
</dbReference>
<dbReference type="GeneID" id="54549519"/>
<dbReference type="PANTHER" id="PTHR11178">
    <property type="entry name" value="IRON-SULFUR CLUSTER SCAFFOLD PROTEIN NFU-RELATED"/>
    <property type="match status" value="1"/>
</dbReference>
<dbReference type="Gene3D" id="3.30.300.130">
    <property type="entry name" value="Fe-S cluster assembly (FSCA)"/>
    <property type="match status" value="1"/>
</dbReference>
<dbReference type="GO" id="GO:0005739">
    <property type="term" value="C:mitochondrion"/>
    <property type="evidence" value="ECO:0007669"/>
    <property type="project" value="TreeGrafter"/>
</dbReference>
<dbReference type="EMBL" id="ML986490">
    <property type="protein sequence ID" value="KAF2277660.1"/>
    <property type="molecule type" value="Genomic_DNA"/>
</dbReference>
<dbReference type="InterPro" id="IPR014824">
    <property type="entry name" value="Nfu/NifU_N"/>
</dbReference>
<comment type="similarity">
    <text evidence="1">Belongs to the NifU family.</text>
</comment>
<feature type="compositionally biased region" description="Polar residues" evidence="2">
    <location>
        <begin position="18"/>
        <end position="30"/>
    </location>
</feature>
<dbReference type="OrthoDB" id="565552at2759"/>